<accession>A0A1U7CV70</accession>
<dbReference type="STRING" id="1387353.BSF38_04342"/>
<dbReference type="KEGG" id="pbor:BSF38_04342"/>
<sequence length="607" mass="65311">MPKAKRAILRLALVGWLGLSGLVGLQANLAQAAAPPEQVLPDSTIFFVKIADAVKFREAFRQSQYGQLWNDPALGPLRADLSEKLKSTSDALKDKVGVTLLELLELPQGAIAIAAVAQDDPVVPVSVAIIADAGKNADKMAEVLNRSNKQAEQNGAKVSTETFQNFPLHVIQAPEPKEKGDDDKPAVPPPPMVWTNAGGVFYIGSSVNSVKDLVSHAEGRGSQSLGSGEAYIKTQAKIGADSAHAVWFIDLAKLVKIVTKAGSKGAEAQAQQIEFLVQELGLNGLKSAGGSLTLNTGNYTSLTKTFFLAPAPIQGLLKLFSFPPVALKPEPWVPATVASYQSFSWDLDNAFNAINDLVNKFQPGMLNVLEQQLVGPEGGEPLSFQKDLFGPLGDRITMISDFKKPIKEDSQRVVVAISLEDAKAFQNTLNRVIDIAHAAPKKRDFQGTTILDFELPNLPNQGGVQPQIKGPVSVAVAKDTVYLTTDATLLEQVLRPGVVPLAESSAFQTVSKEFPEKISGLTFVRPDEQARLSYDMLKSGQFEKAIQQAMAASRQGRDVPEIPKLIDPAKLPDFDVFAKYLTLGGSYSVMDEDGFTQTGFSLRKANP</sequence>
<name>A0A1U7CV70_9BACT</name>
<evidence type="ECO:0008006" key="3">
    <source>
        <dbReference type="Google" id="ProtNLM"/>
    </source>
</evidence>
<dbReference type="RefSeq" id="WP_076349145.1">
    <property type="nucleotide sequence ID" value="NZ_CP019082.1"/>
</dbReference>
<keyword evidence="2" id="KW-1185">Reference proteome</keyword>
<organism evidence="1 2">
    <name type="scientific">Paludisphaera borealis</name>
    <dbReference type="NCBI Taxonomy" id="1387353"/>
    <lineage>
        <taxon>Bacteria</taxon>
        <taxon>Pseudomonadati</taxon>
        <taxon>Planctomycetota</taxon>
        <taxon>Planctomycetia</taxon>
        <taxon>Isosphaerales</taxon>
        <taxon>Isosphaeraceae</taxon>
        <taxon>Paludisphaera</taxon>
    </lineage>
</organism>
<dbReference type="Proteomes" id="UP000186309">
    <property type="component" value="Chromosome"/>
</dbReference>
<evidence type="ECO:0000313" key="1">
    <source>
        <dbReference type="EMBL" id="APW62789.1"/>
    </source>
</evidence>
<reference evidence="2" key="1">
    <citation type="submission" date="2016-12" db="EMBL/GenBank/DDBJ databases">
        <title>Comparative genomics of four Isosphaeraceae planctomycetes: a common pool of plasmids and glycoside hydrolase genes.</title>
        <authorList>
            <person name="Ivanova A."/>
        </authorList>
    </citation>
    <scope>NUCLEOTIDE SEQUENCE [LARGE SCALE GENOMIC DNA]</scope>
    <source>
        <strain evidence="2">PX4</strain>
    </source>
</reference>
<gene>
    <name evidence="1" type="ORF">BSF38_04342</name>
</gene>
<evidence type="ECO:0000313" key="2">
    <source>
        <dbReference type="Proteomes" id="UP000186309"/>
    </source>
</evidence>
<protein>
    <recommendedName>
        <fullName evidence="3">DUF3352 domain-containing protein</fullName>
    </recommendedName>
</protein>
<dbReference type="AlphaFoldDB" id="A0A1U7CV70"/>
<proteinExistence type="predicted"/>
<dbReference type="EMBL" id="CP019082">
    <property type="protein sequence ID" value="APW62789.1"/>
    <property type="molecule type" value="Genomic_DNA"/>
</dbReference>
<dbReference type="OrthoDB" id="253793at2"/>